<dbReference type="Pfam" id="PF00071">
    <property type="entry name" value="Ras"/>
    <property type="match status" value="1"/>
</dbReference>
<evidence type="ECO:0000256" key="5">
    <source>
        <dbReference type="ARBA" id="ARBA00022801"/>
    </source>
</evidence>
<dbReference type="InParanoid" id="D2V142"/>
<dbReference type="GeneID" id="8856439"/>
<evidence type="ECO:0000256" key="2">
    <source>
        <dbReference type="ARBA" id="ARBA00011984"/>
    </source>
</evidence>
<dbReference type="GO" id="GO:0007165">
    <property type="term" value="P:signal transduction"/>
    <property type="evidence" value="ECO:0007669"/>
    <property type="project" value="InterPro"/>
</dbReference>
<dbReference type="OMA" id="EENIECD"/>
<dbReference type="SMART" id="SM00175">
    <property type="entry name" value="RAB"/>
    <property type="match status" value="1"/>
</dbReference>
<dbReference type="AlphaFoldDB" id="D2V142"/>
<dbReference type="SMART" id="SM00173">
    <property type="entry name" value="RAS"/>
    <property type="match status" value="1"/>
</dbReference>
<dbReference type="EC" id="3.6.5.2" evidence="2"/>
<dbReference type="InterPro" id="IPR001806">
    <property type="entry name" value="Small_GTPase"/>
</dbReference>
<dbReference type="PROSITE" id="PS51419">
    <property type="entry name" value="RAB"/>
    <property type="match status" value="1"/>
</dbReference>
<organism evidence="10">
    <name type="scientific">Naegleria gruberi</name>
    <name type="common">Amoeba</name>
    <dbReference type="NCBI Taxonomy" id="5762"/>
    <lineage>
        <taxon>Eukaryota</taxon>
        <taxon>Discoba</taxon>
        <taxon>Heterolobosea</taxon>
        <taxon>Tetramitia</taxon>
        <taxon>Eutetramitia</taxon>
        <taxon>Vahlkampfiidae</taxon>
        <taxon>Naegleria</taxon>
    </lineage>
</organism>
<dbReference type="InterPro" id="IPR027417">
    <property type="entry name" value="P-loop_NTPase"/>
</dbReference>
<dbReference type="SMART" id="SM00174">
    <property type="entry name" value="RHO"/>
    <property type="match status" value="1"/>
</dbReference>
<keyword evidence="10" id="KW-1185">Reference proteome</keyword>
<evidence type="ECO:0000313" key="10">
    <source>
        <dbReference type="Proteomes" id="UP000006671"/>
    </source>
</evidence>
<keyword evidence="3" id="KW-1003">Cell membrane</keyword>
<dbReference type="GO" id="GO:0005886">
    <property type="term" value="C:plasma membrane"/>
    <property type="evidence" value="ECO:0007669"/>
    <property type="project" value="UniProtKB-SubCell"/>
</dbReference>
<dbReference type="OrthoDB" id="5976022at2759"/>
<evidence type="ECO:0000256" key="8">
    <source>
        <dbReference type="SAM" id="MobiDB-lite"/>
    </source>
</evidence>
<dbReference type="PANTHER" id="PTHR24070">
    <property type="entry name" value="RAS, DI-RAS, AND RHEB FAMILY MEMBERS OF SMALL GTPASE SUPERFAMILY"/>
    <property type="match status" value="1"/>
</dbReference>
<keyword evidence="5" id="KW-0378">Hydrolase</keyword>
<evidence type="ECO:0000256" key="4">
    <source>
        <dbReference type="ARBA" id="ARBA00022741"/>
    </source>
</evidence>
<sequence length="200" mass="22636">MSATQTTTEKAELFKIAVVGSGGVGKSAITLRFVNNTFVDYYDPTIEDSYSKQVLVDGKTVKLEILDTAGQEYEILRDSYMRNNDGFILVYSMVDRSSFEELEKKFMNHIVQCKDGSMDVPMVLVGNKCDLESSRQVQKSVGRDMAKKWNIPFLELSAKQGTNVQECFQAIVRQLREMNEEEDGQPKKDTTDGQKKCLIM</sequence>
<comment type="subcellular location">
    <subcellularLocation>
        <location evidence="1">Cell membrane</location>
    </subcellularLocation>
</comment>
<keyword evidence="7" id="KW-0472">Membrane</keyword>
<dbReference type="PROSITE" id="PS51421">
    <property type="entry name" value="RAS"/>
    <property type="match status" value="1"/>
</dbReference>
<dbReference type="Proteomes" id="UP000006671">
    <property type="component" value="Unassembled WGS sequence"/>
</dbReference>
<accession>D2V142</accession>
<dbReference type="InterPro" id="IPR005225">
    <property type="entry name" value="Small_GTP-bd"/>
</dbReference>
<dbReference type="CDD" id="cd00876">
    <property type="entry name" value="Ras"/>
    <property type="match status" value="1"/>
</dbReference>
<dbReference type="EMBL" id="GG738847">
    <property type="protein sequence ID" value="EFC49626.1"/>
    <property type="molecule type" value="Genomic_DNA"/>
</dbReference>
<feature type="region of interest" description="Disordered" evidence="8">
    <location>
        <begin position="178"/>
        <end position="200"/>
    </location>
</feature>
<evidence type="ECO:0000256" key="3">
    <source>
        <dbReference type="ARBA" id="ARBA00022475"/>
    </source>
</evidence>
<dbReference type="FunFam" id="3.40.50.300:FF:000343">
    <property type="entry name" value="Ras family gtpase"/>
    <property type="match status" value="1"/>
</dbReference>
<dbReference type="VEuPathDB" id="AmoebaDB:NAEGRDRAFT_62517"/>
<dbReference type="RefSeq" id="XP_002682370.1">
    <property type="nucleotide sequence ID" value="XM_002682324.1"/>
</dbReference>
<keyword evidence="4" id="KW-0547">Nucleotide-binding</keyword>
<gene>
    <name evidence="9" type="ORF">NAEGRDRAFT_62517</name>
</gene>
<dbReference type="PROSITE" id="PS51420">
    <property type="entry name" value="RHO"/>
    <property type="match status" value="1"/>
</dbReference>
<name>D2V142_NAEGR</name>
<dbReference type="SUPFAM" id="SSF52540">
    <property type="entry name" value="P-loop containing nucleoside triphosphate hydrolases"/>
    <property type="match status" value="1"/>
</dbReference>
<keyword evidence="6" id="KW-0342">GTP-binding</keyword>
<dbReference type="NCBIfam" id="TIGR00231">
    <property type="entry name" value="small_GTP"/>
    <property type="match status" value="1"/>
</dbReference>
<dbReference type="InterPro" id="IPR020849">
    <property type="entry name" value="Small_GTPase_Ras-type"/>
</dbReference>
<dbReference type="GO" id="GO:0003925">
    <property type="term" value="F:G protein activity"/>
    <property type="evidence" value="ECO:0007669"/>
    <property type="project" value="UniProtKB-EC"/>
</dbReference>
<evidence type="ECO:0000256" key="7">
    <source>
        <dbReference type="ARBA" id="ARBA00023136"/>
    </source>
</evidence>
<evidence type="ECO:0000313" key="9">
    <source>
        <dbReference type="EMBL" id="EFC49626.1"/>
    </source>
</evidence>
<dbReference type="eggNOG" id="KOG0395">
    <property type="taxonomic scope" value="Eukaryota"/>
</dbReference>
<dbReference type="KEGG" id="ngr:NAEGRDRAFT_62517"/>
<dbReference type="GO" id="GO:0005525">
    <property type="term" value="F:GTP binding"/>
    <property type="evidence" value="ECO:0007669"/>
    <property type="project" value="UniProtKB-KW"/>
</dbReference>
<dbReference type="Gene3D" id="3.40.50.300">
    <property type="entry name" value="P-loop containing nucleotide triphosphate hydrolases"/>
    <property type="match status" value="1"/>
</dbReference>
<evidence type="ECO:0000256" key="1">
    <source>
        <dbReference type="ARBA" id="ARBA00004236"/>
    </source>
</evidence>
<protein>
    <recommendedName>
        <fullName evidence="2">small monomeric GTPase</fullName>
        <ecNumber evidence="2">3.6.5.2</ecNumber>
    </recommendedName>
</protein>
<dbReference type="STRING" id="5762.D2V142"/>
<proteinExistence type="predicted"/>
<dbReference type="PRINTS" id="PR00449">
    <property type="entry name" value="RASTRNSFRMNG"/>
</dbReference>
<reference evidence="9 10" key="1">
    <citation type="journal article" date="2010" name="Cell">
        <title>The genome of Naegleria gruberi illuminates early eukaryotic versatility.</title>
        <authorList>
            <person name="Fritz-Laylin L.K."/>
            <person name="Prochnik S.E."/>
            <person name="Ginger M.L."/>
            <person name="Dacks J.B."/>
            <person name="Carpenter M.L."/>
            <person name="Field M.C."/>
            <person name="Kuo A."/>
            <person name="Paredez A."/>
            <person name="Chapman J."/>
            <person name="Pham J."/>
            <person name="Shu S."/>
            <person name="Neupane R."/>
            <person name="Cipriano M."/>
            <person name="Mancuso J."/>
            <person name="Tu H."/>
            <person name="Salamov A."/>
            <person name="Lindquist E."/>
            <person name="Shapiro H."/>
            <person name="Lucas S."/>
            <person name="Grigoriev I.V."/>
            <person name="Cande W.Z."/>
            <person name="Fulton C."/>
            <person name="Rokhsar D.S."/>
            <person name="Dawson S.C."/>
        </authorList>
    </citation>
    <scope>NUCLEOTIDE SEQUENCE [LARGE SCALE GENOMIC DNA]</scope>
    <source>
        <strain evidence="9 10">NEG-M</strain>
    </source>
</reference>
<evidence type="ECO:0000256" key="6">
    <source>
        <dbReference type="ARBA" id="ARBA00023134"/>
    </source>
</evidence>